<feature type="transmembrane region" description="Helical" evidence="10">
    <location>
        <begin position="164"/>
        <end position="188"/>
    </location>
</feature>
<dbReference type="AlphaFoldDB" id="A0A7G6E8M8"/>
<evidence type="ECO:0000256" key="4">
    <source>
        <dbReference type="ARBA" id="ARBA00022692"/>
    </source>
</evidence>
<keyword evidence="3" id="KW-1003">Cell membrane</keyword>
<evidence type="ECO:0000313" key="13">
    <source>
        <dbReference type="Proteomes" id="UP000515847"/>
    </source>
</evidence>
<dbReference type="Pfam" id="PF02096">
    <property type="entry name" value="60KD_IMP"/>
    <property type="match status" value="1"/>
</dbReference>
<evidence type="ECO:0000256" key="6">
    <source>
        <dbReference type="ARBA" id="ARBA00022989"/>
    </source>
</evidence>
<proteinExistence type="inferred from homology"/>
<dbReference type="NCBIfam" id="TIGR03592">
    <property type="entry name" value="yidC_oxa1_cterm"/>
    <property type="match status" value="1"/>
</dbReference>
<keyword evidence="8" id="KW-0143">Chaperone</keyword>
<evidence type="ECO:0000256" key="1">
    <source>
        <dbReference type="ARBA" id="ARBA00004651"/>
    </source>
</evidence>
<keyword evidence="4 9" id="KW-0812">Transmembrane</keyword>
<keyword evidence="5" id="KW-0653">Protein transport</keyword>
<protein>
    <submittedName>
        <fullName evidence="12">Membrane protein insertase YidC</fullName>
    </submittedName>
</protein>
<dbReference type="GO" id="GO:0032977">
    <property type="term" value="F:membrane insertase activity"/>
    <property type="evidence" value="ECO:0007669"/>
    <property type="project" value="InterPro"/>
</dbReference>
<evidence type="ECO:0000256" key="8">
    <source>
        <dbReference type="ARBA" id="ARBA00023186"/>
    </source>
</evidence>
<dbReference type="InterPro" id="IPR028055">
    <property type="entry name" value="YidC/Oxa/ALB_C"/>
</dbReference>
<gene>
    <name evidence="12" type="primary">yidC</name>
    <name evidence="12" type="ORF">BR63_13480</name>
</gene>
<dbReference type="OrthoDB" id="9780552at2"/>
<dbReference type="GO" id="GO:0051205">
    <property type="term" value="P:protein insertion into membrane"/>
    <property type="evidence" value="ECO:0007669"/>
    <property type="project" value="TreeGrafter"/>
</dbReference>
<dbReference type="KEGG" id="tfr:BR63_13480"/>
<keyword evidence="6 10" id="KW-1133">Transmembrane helix</keyword>
<feature type="transmembrane region" description="Helical" evidence="10">
    <location>
        <begin position="86"/>
        <end position="107"/>
    </location>
</feature>
<keyword evidence="2" id="KW-0813">Transport</keyword>
<accession>A0A7G6E8M8</accession>
<keyword evidence="13" id="KW-1185">Reference proteome</keyword>
<evidence type="ECO:0000256" key="7">
    <source>
        <dbReference type="ARBA" id="ARBA00023136"/>
    </source>
</evidence>
<comment type="subcellular location">
    <subcellularLocation>
        <location evidence="1">Cell membrane</location>
        <topology evidence="1">Multi-pass membrane protein</topology>
    </subcellularLocation>
    <subcellularLocation>
        <location evidence="9">Membrane</location>
        <topology evidence="9">Multi-pass membrane protein</topology>
    </subcellularLocation>
</comment>
<evidence type="ECO:0000256" key="10">
    <source>
        <dbReference type="SAM" id="Phobius"/>
    </source>
</evidence>
<evidence type="ECO:0000313" key="12">
    <source>
        <dbReference type="EMBL" id="QNB48432.1"/>
    </source>
</evidence>
<evidence type="ECO:0000256" key="2">
    <source>
        <dbReference type="ARBA" id="ARBA00022448"/>
    </source>
</evidence>
<sequence>MLSFFYGITKTLGIPSYGLAIIFLTLVIKIVLYPLSYKQMHSMKKMQDIQPKVKELQEKYKKNPEKANQAIMELYKENKVNPMSGCLPLLVQMPILIALFQALRDFVYVDPAAAKFLWVPHLKDPDPYYIIPVLVALTTYLQSKVTTPASGDNPAAEQTQKMMLYFMPLFIGYISLNFPAGLGIYWTFFSIFGALQQLYINRQPAMQKGEVGGK</sequence>
<dbReference type="GO" id="GO:0005886">
    <property type="term" value="C:plasma membrane"/>
    <property type="evidence" value="ECO:0007669"/>
    <property type="project" value="UniProtKB-SubCell"/>
</dbReference>
<evidence type="ECO:0000256" key="5">
    <source>
        <dbReference type="ARBA" id="ARBA00022927"/>
    </source>
</evidence>
<dbReference type="PRINTS" id="PR00701">
    <property type="entry name" value="60KDINNERMP"/>
</dbReference>
<evidence type="ECO:0000256" key="3">
    <source>
        <dbReference type="ARBA" id="ARBA00022475"/>
    </source>
</evidence>
<dbReference type="GO" id="GO:0015031">
    <property type="term" value="P:protein transport"/>
    <property type="evidence" value="ECO:0007669"/>
    <property type="project" value="UniProtKB-KW"/>
</dbReference>
<comment type="similarity">
    <text evidence="9">Belongs to the OXA1/ALB3/YidC family.</text>
</comment>
<dbReference type="CDD" id="cd20070">
    <property type="entry name" value="5TM_YidC_Alb3"/>
    <property type="match status" value="1"/>
</dbReference>
<dbReference type="PANTHER" id="PTHR12428">
    <property type="entry name" value="OXA1"/>
    <property type="match status" value="1"/>
</dbReference>
<dbReference type="PANTHER" id="PTHR12428:SF65">
    <property type="entry name" value="CYTOCHROME C OXIDASE ASSEMBLY PROTEIN COX18, MITOCHONDRIAL"/>
    <property type="match status" value="1"/>
</dbReference>
<reference evidence="12 13" key="1">
    <citation type="journal article" date="2019" name="Front. Microbiol.">
        <title>Thermoanaerosceptrum fracticalcis gen. nov. sp. nov., a Novel Fumarate-Fermenting Microorganism From a Deep Fractured Carbonate Aquifer of the US Great Basin.</title>
        <authorList>
            <person name="Hamilton-Brehm S.D."/>
            <person name="Stewart L.E."/>
            <person name="Zavarin M."/>
            <person name="Caldwell M."/>
            <person name="Lawson P.A."/>
            <person name="Onstott T.C."/>
            <person name="Grzymski J."/>
            <person name="Neveux I."/>
            <person name="Lollar B.S."/>
            <person name="Russell C.E."/>
            <person name="Moser D.P."/>
        </authorList>
    </citation>
    <scope>NUCLEOTIDE SEQUENCE [LARGE SCALE GENOMIC DNA]</scope>
    <source>
        <strain evidence="12 13">DRI-13</strain>
    </source>
</reference>
<dbReference type="InterPro" id="IPR047196">
    <property type="entry name" value="YidC_ALB_C"/>
</dbReference>
<dbReference type="InterPro" id="IPR001708">
    <property type="entry name" value="YidC/ALB3/OXA1/COX18"/>
</dbReference>
<feature type="domain" description="Membrane insertase YidC/Oxa/ALB C-terminal" evidence="11">
    <location>
        <begin position="17"/>
        <end position="202"/>
    </location>
</feature>
<dbReference type="PRINTS" id="PR01900">
    <property type="entry name" value="YIDCPROTEIN"/>
</dbReference>
<evidence type="ECO:0000256" key="9">
    <source>
        <dbReference type="RuleBase" id="RU003945"/>
    </source>
</evidence>
<organism evidence="12 13">
    <name type="scientific">Thermanaerosceptrum fracticalcis</name>
    <dbReference type="NCBI Taxonomy" id="1712410"/>
    <lineage>
        <taxon>Bacteria</taxon>
        <taxon>Bacillati</taxon>
        <taxon>Bacillota</taxon>
        <taxon>Clostridia</taxon>
        <taxon>Eubacteriales</taxon>
        <taxon>Peptococcaceae</taxon>
        <taxon>Thermanaerosceptrum</taxon>
    </lineage>
</organism>
<evidence type="ECO:0000259" key="11">
    <source>
        <dbReference type="Pfam" id="PF02096"/>
    </source>
</evidence>
<dbReference type="Proteomes" id="UP000515847">
    <property type="component" value="Chromosome"/>
</dbReference>
<name>A0A7G6E8M8_THEFR</name>
<keyword evidence="7 10" id="KW-0472">Membrane</keyword>
<feature type="transmembrane region" description="Helical" evidence="10">
    <location>
        <begin position="12"/>
        <end position="35"/>
    </location>
</feature>
<dbReference type="EMBL" id="CP045798">
    <property type="protein sequence ID" value="QNB48432.1"/>
    <property type="molecule type" value="Genomic_DNA"/>
</dbReference>